<comment type="function">
    <text evidence="1 11">Transaldolase is important for the balance of metabolites in the pentose-phosphate pathway.</text>
</comment>
<comment type="catalytic activity">
    <reaction evidence="10 11">
        <text>D-sedoheptulose 7-phosphate + D-glyceraldehyde 3-phosphate = D-erythrose 4-phosphate + beta-D-fructose 6-phosphate</text>
        <dbReference type="Rhea" id="RHEA:17053"/>
        <dbReference type="ChEBI" id="CHEBI:16897"/>
        <dbReference type="ChEBI" id="CHEBI:57483"/>
        <dbReference type="ChEBI" id="CHEBI:57634"/>
        <dbReference type="ChEBI" id="CHEBI:59776"/>
        <dbReference type="EC" id="2.2.1.2"/>
    </reaction>
</comment>
<dbReference type="NCBIfam" id="TIGR00876">
    <property type="entry name" value="tal_mycobact"/>
    <property type="match status" value="1"/>
</dbReference>
<evidence type="ECO:0000256" key="6">
    <source>
        <dbReference type="ARBA" id="ARBA00022490"/>
    </source>
</evidence>
<dbReference type="SUPFAM" id="SSF51569">
    <property type="entry name" value="Aldolase"/>
    <property type="match status" value="1"/>
</dbReference>
<dbReference type="Pfam" id="PF00923">
    <property type="entry name" value="TAL_FSA"/>
    <property type="match status" value="1"/>
</dbReference>
<evidence type="ECO:0000256" key="7">
    <source>
        <dbReference type="ARBA" id="ARBA00022679"/>
    </source>
</evidence>
<dbReference type="HAMAP" id="MF_00493">
    <property type="entry name" value="Transaldolase_2"/>
    <property type="match status" value="1"/>
</dbReference>
<comment type="similarity">
    <text evidence="4 11">Belongs to the transaldolase family. Type 2 subfamily.</text>
</comment>
<evidence type="ECO:0000256" key="10">
    <source>
        <dbReference type="ARBA" id="ARBA00048810"/>
    </source>
</evidence>
<dbReference type="InterPro" id="IPR004732">
    <property type="entry name" value="Transaldolase_2"/>
</dbReference>
<dbReference type="GO" id="GO:0004801">
    <property type="term" value="F:transaldolase activity"/>
    <property type="evidence" value="ECO:0007669"/>
    <property type="project" value="UniProtKB-EC"/>
</dbReference>
<feature type="active site" description="Schiff-base intermediate with substrate" evidence="11">
    <location>
        <position position="139"/>
    </location>
</feature>
<dbReference type="NCBIfam" id="NF002881">
    <property type="entry name" value="PRK03343.1"/>
    <property type="match status" value="1"/>
</dbReference>
<dbReference type="InterPro" id="IPR001585">
    <property type="entry name" value="TAL/FSA"/>
</dbReference>
<dbReference type="PANTHER" id="PTHR10683:SF31">
    <property type="entry name" value="TRANSALDOLASE"/>
    <property type="match status" value="1"/>
</dbReference>
<keyword evidence="8 11" id="KW-0570">Pentose shunt</keyword>
<evidence type="ECO:0000256" key="8">
    <source>
        <dbReference type="ARBA" id="ARBA00023126"/>
    </source>
</evidence>
<keyword evidence="13" id="KW-1185">Reference proteome</keyword>
<evidence type="ECO:0000256" key="9">
    <source>
        <dbReference type="ARBA" id="ARBA00023270"/>
    </source>
</evidence>
<dbReference type="PROSITE" id="PS00958">
    <property type="entry name" value="TRANSALDOLASE_2"/>
    <property type="match status" value="1"/>
</dbReference>
<dbReference type="Gene3D" id="3.20.20.70">
    <property type="entry name" value="Aldolase class I"/>
    <property type="match status" value="1"/>
</dbReference>
<comment type="pathway">
    <text evidence="3 11">Carbohydrate degradation; pentose phosphate pathway; D-glyceraldehyde 3-phosphate and beta-D-fructose 6-phosphate from D-ribose 5-phosphate and D-xylulose 5-phosphate (non-oxidative stage): step 2/3.</text>
</comment>
<proteinExistence type="inferred from homology"/>
<dbReference type="InterPro" id="IPR018225">
    <property type="entry name" value="Transaldolase_AS"/>
</dbReference>
<name>A0ABZ1CKR5_9PROT</name>
<dbReference type="EC" id="2.2.1.2" evidence="5 11"/>
<dbReference type="PIRSF" id="PIRSF036915">
    <property type="entry name" value="Trnald_Bac_Plnt"/>
    <property type="match status" value="1"/>
</dbReference>
<dbReference type="Proteomes" id="UP001334732">
    <property type="component" value="Chromosome"/>
</dbReference>
<dbReference type="PROSITE" id="PS01054">
    <property type="entry name" value="TRANSALDOLASE_1"/>
    <property type="match status" value="1"/>
</dbReference>
<organism evidence="12 13">
    <name type="scientific">Thiobacillus sedimenti</name>
    <dbReference type="NCBI Taxonomy" id="3110231"/>
    <lineage>
        <taxon>Bacteria</taxon>
        <taxon>Pseudomonadati</taxon>
        <taxon>Pseudomonadota</taxon>
        <taxon>Betaproteobacteria</taxon>
        <taxon>Nitrosomonadales</taxon>
        <taxon>Thiobacillaceae</taxon>
        <taxon>Thiobacillus</taxon>
    </lineage>
</organism>
<evidence type="ECO:0000256" key="4">
    <source>
        <dbReference type="ARBA" id="ARBA00008426"/>
    </source>
</evidence>
<evidence type="ECO:0000313" key="12">
    <source>
        <dbReference type="EMBL" id="WRS39976.1"/>
    </source>
</evidence>
<dbReference type="PANTHER" id="PTHR10683">
    <property type="entry name" value="TRANSALDOLASE"/>
    <property type="match status" value="1"/>
</dbReference>
<keyword evidence="6 11" id="KW-0963">Cytoplasm</keyword>
<comment type="subcellular location">
    <subcellularLocation>
        <location evidence="2 11">Cytoplasm</location>
    </subcellularLocation>
</comment>
<reference evidence="12 13" key="1">
    <citation type="submission" date="2023-12" db="EMBL/GenBank/DDBJ databases">
        <title>Thiobacillus sedimentum sp. nov., a chemolithoautotrophic sulfur-oxidizing bacterium isolated from freshwater sediment.</title>
        <authorList>
            <person name="Luo J."/>
            <person name="Dai C."/>
        </authorList>
    </citation>
    <scope>NUCLEOTIDE SEQUENCE [LARGE SCALE GENOMIC DNA]</scope>
    <source>
        <strain evidence="12 13">SCUT-2</strain>
    </source>
</reference>
<evidence type="ECO:0000256" key="1">
    <source>
        <dbReference type="ARBA" id="ARBA00003518"/>
    </source>
</evidence>
<dbReference type="InterPro" id="IPR013785">
    <property type="entry name" value="Aldolase_TIM"/>
</dbReference>
<accession>A0ABZ1CKR5</accession>
<gene>
    <name evidence="11 12" type="primary">tal</name>
    <name evidence="12" type="ORF">VA613_03650</name>
</gene>
<keyword evidence="7 11" id="KW-0808">Transferase</keyword>
<sequence length="358" mass="38673">MLATQHVTTLGQSLWLDNLSRSLIRDGTLARYIAEDGVSGVTSNPTIFHQALQTSPYYADDLARLKAAEPDAERRYEALIVADVQAACDLLHPVHEASGGRDGYVSLEVAPRWAYDAPRTVAEAQRLAAAVDRRNLLIKVPGTPEGLSAFEALTTLGVNVNVTLLFSVAQTQAVFDAYLRGLAARTRAGADVRRSKAVASLFLSRVDTLVDTHLTAIGTEEALALRGKAAVAMARIAYRRYRDTFHGAPFAELARQGASPQFLLWASTGVKNPAYPDLLYVEPLIGAETINTLPDKTLAALRDHGQPAARLEEGAAEAATQLDTLARLGIDMDQVGQRLQADGVRLFEEAYQKLLQAG</sequence>
<evidence type="ECO:0000313" key="13">
    <source>
        <dbReference type="Proteomes" id="UP001334732"/>
    </source>
</evidence>
<dbReference type="RefSeq" id="WP_324780507.1">
    <property type="nucleotide sequence ID" value="NZ_CP141769.1"/>
</dbReference>
<keyword evidence="9 11" id="KW-0704">Schiff base</keyword>
<evidence type="ECO:0000256" key="3">
    <source>
        <dbReference type="ARBA" id="ARBA00004857"/>
    </source>
</evidence>
<dbReference type="EMBL" id="CP141769">
    <property type="protein sequence ID" value="WRS39976.1"/>
    <property type="molecule type" value="Genomic_DNA"/>
</dbReference>
<protein>
    <recommendedName>
        <fullName evidence="5 11">Transaldolase</fullName>
        <ecNumber evidence="5 11">2.2.1.2</ecNumber>
    </recommendedName>
</protein>
<evidence type="ECO:0000256" key="11">
    <source>
        <dbReference type="HAMAP-Rule" id="MF_00493"/>
    </source>
</evidence>
<evidence type="ECO:0000256" key="2">
    <source>
        <dbReference type="ARBA" id="ARBA00004496"/>
    </source>
</evidence>
<evidence type="ECO:0000256" key="5">
    <source>
        <dbReference type="ARBA" id="ARBA00013151"/>
    </source>
</evidence>
<dbReference type="CDD" id="cd00955">
    <property type="entry name" value="Transaldolase_like"/>
    <property type="match status" value="1"/>
</dbReference>